<name>A0A8R1ENK6_CAEJA</name>
<reference evidence="3" key="1">
    <citation type="submission" date="2010-08" db="EMBL/GenBank/DDBJ databases">
        <authorList>
            <consortium name="Caenorhabditis japonica Sequencing Consortium"/>
            <person name="Wilson R.K."/>
        </authorList>
    </citation>
    <scope>NUCLEOTIDE SEQUENCE [LARGE SCALE GENOMIC DNA]</scope>
    <source>
        <strain evidence="3">DF5081</strain>
    </source>
</reference>
<accession>A0A8R1ENK6</accession>
<dbReference type="Proteomes" id="UP000005237">
    <property type="component" value="Unassembled WGS sequence"/>
</dbReference>
<organism evidence="2 3">
    <name type="scientific">Caenorhabditis japonica</name>
    <dbReference type="NCBI Taxonomy" id="281687"/>
    <lineage>
        <taxon>Eukaryota</taxon>
        <taxon>Metazoa</taxon>
        <taxon>Ecdysozoa</taxon>
        <taxon>Nematoda</taxon>
        <taxon>Chromadorea</taxon>
        <taxon>Rhabditida</taxon>
        <taxon>Rhabditina</taxon>
        <taxon>Rhabditomorpha</taxon>
        <taxon>Rhabditoidea</taxon>
        <taxon>Rhabditidae</taxon>
        <taxon>Peloderinae</taxon>
        <taxon>Caenorhabditis</taxon>
    </lineage>
</organism>
<feature type="transmembrane region" description="Helical" evidence="1">
    <location>
        <begin position="158"/>
        <end position="176"/>
    </location>
</feature>
<keyword evidence="1" id="KW-0812">Transmembrane</keyword>
<dbReference type="AlphaFoldDB" id="A0A8R1ENK6"/>
<dbReference type="EnsemblMetazoa" id="CJA38856.1">
    <property type="protein sequence ID" value="CJA38856.1"/>
    <property type="gene ID" value="WBGene00214703"/>
</dbReference>
<evidence type="ECO:0000313" key="3">
    <source>
        <dbReference type="Proteomes" id="UP000005237"/>
    </source>
</evidence>
<evidence type="ECO:0000313" key="2">
    <source>
        <dbReference type="EnsemblMetazoa" id="CJA38856.1"/>
    </source>
</evidence>
<keyword evidence="1" id="KW-0472">Membrane</keyword>
<keyword evidence="3" id="KW-1185">Reference proteome</keyword>
<reference evidence="2" key="2">
    <citation type="submission" date="2022-06" db="UniProtKB">
        <authorList>
            <consortium name="EnsemblMetazoa"/>
        </authorList>
    </citation>
    <scope>IDENTIFICATION</scope>
    <source>
        <strain evidence="2">DF5081</strain>
    </source>
</reference>
<keyword evidence="1" id="KW-1133">Transmembrane helix</keyword>
<proteinExistence type="predicted"/>
<evidence type="ECO:0000256" key="1">
    <source>
        <dbReference type="SAM" id="Phobius"/>
    </source>
</evidence>
<protein>
    <submittedName>
        <fullName evidence="2">Uncharacterized protein</fullName>
    </submittedName>
</protein>
<sequence length="193" mass="21923">MRSHAFSCRKSIENTIFRIATLSIQRRFEAPDLSTKDDDSTFYDTAFETLEEIVKKAWPYLYKDAEVKKNALTIFEQLISLASSEMVQKTAEKMKDTCEWLKISAEEICAQIEDCLWNVTDLLVLRLFELKKSIPYEIVSYAIAVHITQEVTLASPEGWSFCVFLVVVVVVVIAGYRTCSKGNASLKGDVVPF</sequence>